<feature type="region of interest" description="Disordered" evidence="1">
    <location>
        <begin position="562"/>
        <end position="595"/>
    </location>
</feature>
<sequence length="777" mass="86800">MEQDCVAGLYQSLGMSVRTEFSCEDVSLLFRKVFHVPSNTDEAHTAMKKIAGALSIWDTLLPRQRHKEEEGLQDLAEEALESGDMLRLAELPGAFRIYRLNGESLRLLCLYIRLATLRAQREKLSYSALLAARQSWETWPHVNSPCRAEQIALWLRGEEEQQNEDLISLSPQQQTVLQLLVLTHEQERKHLVKLVRGVSLEDLQGPGCTVPPNEDSHKQTVLRNGCIKRLRQIHASLQTHHETQTPLEQTDSQPHPQPQMQAHMCSKPAVLSQHQLEDCALLLLAHLLELQEAQASALLPVLLDKSAQHLRVLQDEYESELQSLQLTNLLQLLISDAPLTSGSVLIPNPNLIENSSNELRKEAQSCSTGPVEAQNISARLAEVAAVVSVRGAYTELNGVQAAGATDKQDVCTGCGAVVEELPYLEILCVSDATHQSLAAEGGAQEEEEGSATKSPQNYEKQGSLITLAWSKPPEDDTDYDTEAADGGTGQSQDSENSLTQVQASDISSTAEYTQCEETSGESQDEELKPTLFQSGSTGHHDTQSAEKQCSIGQLTLEERTVVDQPQRGEAVSECDPQAHASVTETLPHTDGLCSGLTSEMAEAGRCPTATESELWDLRDSEPTHAEDQFDCGLTERVAMRESTLMDRERVREPVSVMERERTMRSLVDMQRKVEQRQQRDRERQLLRVQERLSIIQNRKAEEDLLGLKHTDRLRHLTQDLPQEDKNQQKTVVKERLEQLRRERSYVMQSKRDRNTAGFKELLGPVALHSRETEDGAD</sequence>
<feature type="compositionally biased region" description="Polar residues" evidence="1">
    <location>
        <begin position="490"/>
        <end position="517"/>
    </location>
</feature>
<name>A0AAD3RFR7_LATJO</name>
<feature type="compositionally biased region" description="Polar residues" evidence="1">
    <location>
        <begin position="451"/>
        <end position="464"/>
    </location>
</feature>
<dbReference type="EMBL" id="BRZM01000153">
    <property type="protein sequence ID" value="GLD68834.1"/>
    <property type="molecule type" value="Genomic_DNA"/>
</dbReference>
<organism evidence="2 3">
    <name type="scientific">Lates japonicus</name>
    <name type="common">Japanese lates</name>
    <dbReference type="NCBI Taxonomy" id="270547"/>
    <lineage>
        <taxon>Eukaryota</taxon>
        <taxon>Metazoa</taxon>
        <taxon>Chordata</taxon>
        <taxon>Craniata</taxon>
        <taxon>Vertebrata</taxon>
        <taxon>Euteleostomi</taxon>
        <taxon>Actinopterygii</taxon>
        <taxon>Neopterygii</taxon>
        <taxon>Teleostei</taxon>
        <taxon>Neoteleostei</taxon>
        <taxon>Acanthomorphata</taxon>
        <taxon>Carangaria</taxon>
        <taxon>Carangaria incertae sedis</taxon>
        <taxon>Centropomidae</taxon>
        <taxon>Lates</taxon>
    </lineage>
</organism>
<keyword evidence="3" id="KW-1185">Reference proteome</keyword>
<dbReference type="AlphaFoldDB" id="A0AAD3RFR7"/>
<evidence type="ECO:0000313" key="3">
    <source>
        <dbReference type="Proteomes" id="UP001279410"/>
    </source>
</evidence>
<accession>A0AAD3RFR7</accession>
<comment type="caution">
    <text evidence="2">The sequence shown here is derived from an EMBL/GenBank/DDBJ whole genome shotgun (WGS) entry which is preliminary data.</text>
</comment>
<evidence type="ECO:0000256" key="1">
    <source>
        <dbReference type="SAM" id="MobiDB-lite"/>
    </source>
</evidence>
<dbReference type="Proteomes" id="UP001279410">
    <property type="component" value="Unassembled WGS sequence"/>
</dbReference>
<gene>
    <name evidence="2" type="ORF">AKAME5_002014700</name>
</gene>
<feature type="region of interest" description="Disordered" evidence="1">
    <location>
        <begin position="240"/>
        <end position="260"/>
    </location>
</feature>
<reference evidence="2" key="1">
    <citation type="submission" date="2022-08" db="EMBL/GenBank/DDBJ databases">
        <title>Genome sequencing of akame (Lates japonicus).</title>
        <authorList>
            <person name="Hashiguchi Y."/>
            <person name="Takahashi H."/>
        </authorList>
    </citation>
    <scope>NUCLEOTIDE SEQUENCE</scope>
    <source>
        <strain evidence="2">Kochi</strain>
    </source>
</reference>
<feature type="region of interest" description="Disordered" evidence="1">
    <location>
        <begin position="439"/>
        <end position="547"/>
    </location>
</feature>
<evidence type="ECO:0000313" key="2">
    <source>
        <dbReference type="EMBL" id="GLD68834.1"/>
    </source>
</evidence>
<proteinExistence type="predicted"/>
<protein>
    <submittedName>
        <fullName evidence="2">Uncharacterized protein</fullName>
    </submittedName>
</protein>